<accession>A0ABQ5D914</accession>
<organism evidence="1 2">
    <name type="scientific">Tanacetum coccineum</name>
    <dbReference type="NCBI Taxonomy" id="301880"/>
    <lineage>
        <taxon>Eukaryota</taxon>
        <taxon>Viridiplantae</taxon>
        <taxon>Streptophyta</taxon>
        <taxon>Embryophyta</taxon>
        <taxon>Tracheophyta</taxon>
        <taxon>Spermatophyta</taxon>
        <taxon>Magnoliopsida</taxon>
        <taxon>eudicotyledons</taxon>
        <taxon>Gunneridae</taxon>
        <taxon>Pentapetalae</taxon>
        <taxon>asterids</taxon>
        <taxon>campanulids</taxon>
        <taxon>Asterales</taxon>
        <taxon>Asteraceae</taxon>
        <taxon>Asteroideae</taxon>
        <taxon>Anthemideae</taxon>
        <taxon>Anthemidinae</taxon>
        <taxon>Tanacetum</taxon>
    </lineage>
</organism>
<evidence type="ECO:0000313" key="1">
    <source>
        <dbReference type="EMBL" id="GJT35760.1"/>
    </source>
</evidence>
<dbReference type="EMBL" id="BQNB010015078">
    <property type="protein sequence ID" value="GJT35760.1"/>
    <property type="molecule type" value="Genomic_DNA"/>
</dbReference>
<gene>
    <name evidence="1" type="ORF">Tco_0926179</name>
</gene>
<evidence type="ECO:0008006" key="3">
    <source>
        <dbReference type="Google" id="ProtNLM"/>
    </source>
</evidence>
<comment type="caution">
    <text evidence="1">The sequence shown here is derived from an EMBL/GenBank/DDBJ whole genome shotgun (WGS) entry which is preliminary data.</text>
</comment>
<reference evidence="1" key="2">
    <citation type="submission" date="2022-01" db="EMBL/GenBank/DDBJ databases">
        <authorList>
            <person name="Yamashiro T."/>
            <person name="Shiraishi A."/>
            <person name="Satake H."/>
            <person name="Nakayama K."/>
        </authorList>
    </citation>
    <scope>NUCLEOTIDE SEQUENCE</scope>
</reference>
<sequence>MGDVFIARFADFHFNEAIFPPLGGEKKTQKKDVSWSEPSLLYLDPRIKQVEFLQYILDLYFKYFKLSEDVVNRILQVILDLQHFKSSLFNLCSNYSSNFFSNPSSQQQ</sequence>
<protein>
    <recommendedName>
        <fullName evidence="3">Maturase K</fullName>
    </recommendedName>
</protein>
<reference evidence="1" key="1">
    <citation type="journal article" date="2022" name="Int. J. Mol. Sci.">
        <title>Draft Genome of Tanacetum Coccineum: Genomic Comparison of Closely Related Tanacetum-Family Plants.</title>
        <authorList>
            <person name="Yamashiro T."/>
            <person name="Shiraishi A."/>
            <person name="Nakayama K."/>
            <person name="Satake H."/>
        </authorList>
    </citation>
    <scope>NUCLEOTIDE SEQUENCE</scope>
</reference>
<keyword evidence="2" id="KW-1185">Reference proteome</keyword>
<evidence type="ECO:0000313" key="2">
    <source>
        <dbReference type="Proteomes" id="UP001151760"/>
    </source>
</evidence>
<dbReference type="Proteomes" id="UP001151760">
    <property type="component" value="Unassembled WGS sequence"/>
</dbReference>
<name>A0ABQ5D914_9ASTR</name>
<proteinExistence type="predicted"/>